<evidence type="ECO:0000313" key="2">
    <source>
        <dbReference type="EMBL" id="KAL2520446.1"/>
    </source>
</evidence>
<proteinExistence type="predicted"/>
<reference evidence="3" key="1">
    <citation type="submission" date="2024-07" db="EMBL/GenBank/DDBJ databases">
        <title>Two chromosome-level genome assemblies of Korean endemic species Abeliophyllum distichum and Forsythia ovata (Oleaceae).</title>
        <authorList>
            <person name="Jang H."/>
        </authorList>
    </citation>
    <scope>NUCLEOTIDE SEQUENCE [LARGE SCALE GENOMIC DNA]</scope>
</reference>
<dbReference type="AlphaFoldDB" id="A0ABD1U611"/>
<comment type="caution">
    <text evidence="2">The sequence shown here is derived from an EMBL/GenBank/DDBJ whole genome shotgun (WGS) entry which is preliminary data.</text>
</comment>
<feature type="compositionally biased region" description="Polar residues" evidence="1">
    <location>
        <begin position="97"/>
        <end position="107"/>
    </location>
</feature>
<keyword evidence="3" id="KW-1185">Reference proteome</keyword>
<evidence type="ECO:0000256" key="1">
    <source>
        <dbReference type="SAM" id="MobiDB-lite"/>
    </source>
</evidence>
<evidence type="ECO:0000313" key="3">
    <source>
        <dbReference type="Proteomes" id="UP001604277"/>
    </source>
</evidence>
<dbReference type="Proteomes" id="UP001604277">
    <property type="component" value="Unassembled WGS sequence"/>
</dbReference>
<feature type="region of interest" description="Disordered" evidence="1">
    <location>
        <begin position="97"/>
        <end position="124"/>
    </location>
</feature>
<sequence length="124" mass="14035">MIGKGEKVVIDRKRRKDPWTQSHPLDMQKSKAHQPLAQLHHLSLEERKRLFASARHGNTVPDSLGNEISSGSKHIHYQHQMQMAEAAYISKGSARSNDFNVTETASETAKRKKVRQPKDGKLAK</sequence>
<dbReference type="EMBL" id="JBFOLJ010000007">
    <property type="protein sequence ID" value="KAL2520446.1"/>
    <property type="molecule type" value="Genomic_DNA"/>
</dbReference>
<name>A0ABD1U611_9LAMI</name>
<feature type="region of interest" description="Disordered" evidence="1">
    <location>
        <begin position="1"/>
        <end position="33"/>
    </location>
</feature>
<feature type="compositionally biased region" description="Basic and acidic residues" evidence="1">
    <location>
        <begin position="1"/>
        <end position="11"/>
    </location>
</feature>
<gene>
    <name evidence="2" type="ORF">Fot_24369</name>
</gene>
<accession>A0ABD1U611</accession>
<organism evidence="2 3">
    <name type="scientific">Forsythia ovata</name>
    <dbReference type="NCBI Taxonomy" id="205694"/>
    <lineage>
        <taxon>Eukaryota</taxon>
        <taxon>Viridiplantae</taxon>
        <taxon>Streptophyta</taxon>
        <taxon>Embryophyta</taxon>
        <taxon>Tracheophyta</taxon>
        <taxon>Spermatophyta</taxon>
        <taxon>Magnoliopsida</taxon>
        <taxon>eudicotyledons</taxon>
        <taxon>Gunneridae</taxon>
        <taxon>Pentapetalae</taxon>
        <taxon>asterids</taxon>
        <taxon>lamiids</taxon>
        <taxon>Lamiales</taxon>
        <taxon>Oleaceae</taxon>
        <taxon>Forsythieae</taxon>
        <taxon>Forsythia</taxon>
    </lineage>
</organism>
<protein>
    <submittedName>
        <fullName evidence="2">Protein BASIC PENTACYSTEINE6</fullName>
    </submittedName>
</protein>